<dbReference type="PANTHER" id="PTHR46437">
    <property type="entry name" value="MORN REPEAT-CONTAINING PROTEIN 5"/>
    <property type="match status" value="1"/>
</dbReference>
<comment type="subcellular location">
    <subcellularLocation>
        <location evidence="1">Cell projection</location>
        <location evidence="1">Cilium</location>
        <location evidence="1">Flagellum</location>
    </subcellularLocation>
</comment>
<dbReference type="InterPro" id="IPR003409">
    <property type="entry name" value="MORN"/>
</dbReference>
<dbReference type="InterPro" id="IPR002654">
    <property type="entry name" value="Glyco_trans_25"/>
</dbReference>
<keyword evidence="6" id="KW-0966">Cell projection</keyword>
<feature type="region of interest" description="Disordered" evidence="7">
    <location>
        <begin position="1041"/>
        <end position="1068"/>
    </location>
</feature>
<sequence>MALLPADELRLLGLPLVEPPATRTLLRRAGLAGLRRGSAVGGSAVAAAGAADLGVEEIKARMEEKAKGLKLSAVLLAVESEPPYYEQSLEWRRDRLGAGAVEELCKSVVLENTKLDDASEPGRVRCVLVIVQYVAKLHKEKLIKVVQALEAARSLAPLGKKQYNMRLLEGAACEAITGCGHNAVTPLGQDLPMILSDGIAKLEHFWLGGGHVDLKLRLNTAEAIKTFEMTVADVLVEQHLLRRVWGAWRSRRETPKRMGSTNVFRSLRVDVERPRCRDDGIARNGGVVPRPSKNEWYEGEGKFTFPNGVVYVGQFRKGEFHGQGALVYPNGGRYQATWERGYAVEGRYVFNDGLLYEDKNWQYVSQGDRRFYTEVKEGLKPAGETLLTNEKVPPAIPKGSYDYGLGAREQWVKRRLPLALLSFRVALLFVCRRPHLGLAPRTVHRRAAVTSGAWTSARTTSPPFAEHADASSWGRWSCFAHIYCINLDDRPERWRFMDQQFKELGMPAERWSAFDGRRLDFKALEELVYGGELSAEAVQRLFLPNQQKVFGMDLTPGAIGCALSHMQIWLDIMTRHGRGEFHGDERSQFLVVEDDCEFVSHFDEDQVQQRLEEVPQDWQLVFLGGVDAMGLQPLLQISPGVRRVYNGSRETTAYVINVEGAREALKVCFPLSWQLDTMLTMHSRLCDPPLWVSEDMQLSYTVKPMSYILWPPLALQNKRDFRTDVQKDEHPEFLRSNSYRVAPPVLPSPPSSRRDTELVTVEELRALERRYALVGSWDDWLTFHPFDLADGPILAAEVDVPPGAPVEFQVLRDNDWNQRFYPEADGSIRMGGSRDAHGKNWQQPVPLGPPKKLHVTWDPTNGGRLEHCLEEPSSVALARRYALAGSWDGWTTETVFVHSAEQLGTYVAAVEVPKGIDIEFQVVCPGGEFDERIFPAEDGEILGPSGDSFGRNWRLPAVAQPQTLWVYWSPVGKRRLSVFLDHIGAEPHLPGRSAPSPPAAPGAGYYDPATEQIMSYDGKEVLGYVNEVEEAWIKDHCRKGFEDLPSETQGSSPAPEEVEAVPEEQKAQ</sequence>
<dbReference type="Gene3D" id="3.90.960.10">
    <property type="entry name" value="YbaK/aminoacyl-tRNA synthetase-associated domain"/>
    <property type="match status" value="1"/>
</dbReference>
<keyword evidence="10" id="KW-1185">Reference proteome</keyword>
<dbReference type="InterPro" id="IPR036754">
    <property type="entry name" value="YbaK/aa-tRNA-synt-asso_dom_sf"/>
</dbReference>
<evidence type="ECO:0000256" key="1">
    <source>
        <dbReference type="ARBA" id="ARBA00004230"/>
    </source>
</evidence>
<evidence type="ECO:0000256" key="3">
    <source>
        <dbReference type="ARBA" id="ARBA00022737"/>
    </source>
</evidence>
<dbReference type="SUPFAM" id="SSF82185">
    <property type="entry name" value="Histone H3 K4-specific methyltransferase SET7/9 N-terminal domain"/>
    <property type="match status" value="1"/>
</dbReference>
<comment type="caution">
    <text evidence="9">The sequence shown here is derived from an EMBL/GenBank/DDBJ whole genome shotgun (WGS) entry which is preliminary data.</text>
</comment>
<reference evidence="9 10" key="1">
    <citation type="submission" date="2024-02" db="EMBL/GenBank/DDBJ databases">
        <authorList>
            <person name="Chen Y."/>
            <person name="Shah S."/>
            <person name="Dougan E. K."/>
            <person name="Thang M."/>
            <person name="Chan C."/>
        </authorList>
    </citation>
    <scope>NUCLEOTIDE SEQUENCE [LARGE SCALE GENOMIC DNA]</scope>
</reference>
<dbReference type="PANTHER" id="PTHR46437:SF1">
    <property type="entry name" value="MORN REPEAT-CONTAINING PROTEIN 5"/>
    <property type="match status" value="1"/>
</dbReference>
<dbReference type="CDD" id="cd06532">
    <property type="entry name" value="Glyco_transf_25"/>
    <property type="match status" value="1"/>
</dbReference>
<proteinExistence type="predicted"/>
<dbReference type="Pfam" id="PF01755">
    <property type="entry name" value="Glyco_transf_25"/>
    <property type="match status" value="1"/>
</dbReference>
<name>A0ABP0P4P5_9DINO</name>
<evidence type="ECO:0000313" key="9">
    <source>
        <dbReference type="EMBL" id="CAK9070739.1"/>
    </source>
</evidence>
<dbReference type="Pfam" id="PF02493">
    <property type="entry name" value="MORN"/>
    <property type="match status" value="2"/>
</dbReference>
<keyword evidence="5" id="KW-0969">Cilium</keyword>
<dbReference type="CDD" id="cd04332">
    <property type="entry name" value="YbaK_like"/>
    <property type="match status" value="1"/>
</dbReference>
<feature type="domain" description="Glycosyl transferase family 25" evidence="8">
    <location>
        <begin position="480"/>
        <end position="617"/>
    </location>
</feature>
<dbReference type="Gene3D" id="2.20.110.10">
    <property type="entry name" value="Histone H3 K4-specific methyltransferase SET7/9 N-terminal domain"/>
    <property type="match status" value="1"/>
</dbReference>
<evidence type="ECO:0000256" key="2">
    <source>
        <dbReference type="ARBA" id="ARBA00016322"/>
    </source>
</evidence>
<evidence type="ECO:0000259" key="8">
    <source>
        <dbReference type="Pfam" id="PF01755"/>
    </source>
</evidence>
<evidence type="ECO:0000256" key="4">
    <source>
        <dbReference type="ARBA" id="ARBA00022846"/>
    </source>
</evidence>
<evidence type="ECO:0000313" key="10">
    <source>
        <dbReference type="Proteomes" id="UP001642484"/>
    </source>
</evidence>
<evidence type="ECO:0000256" key="6">
    <source>
        <dbReference type="ARBA" id="ARBA00023273"/>
    </source>
</evidence>
<dbReference type="InterPro" id="IPR042814">
    <property type="entry name" value="Morn5"/>
</dbReference>
<keyword evidence="4" id="KW-0282">Flagellum</keyword>
<gene>
    <name evidence="9" type="ORF">CCMP2556_LOCUS34801</name>
</gene>
<evidence type="ECO:0000256" key="7">
    <source>
        <dbReference type="SAM" id="MobiDB-lite"/>
    </source>
</evidence>
<protein>
    <recommendedName>
        <fullName evidence="2">MORN repeat-containing protein 5</fullName>
    </recommendedName>
</protein>
<accession>A0ABP0P4P5</accession>
<dbReference type="EMBL" id="CAXAMN010022551">
    <property type="protein sequence ID" value="CAK9070739.1"/>
    <property type="molecule type" value="Genomic_DNA"/>
</dbReference>
<keyword evidence="3" id="KW-0677">Repeat</keyword>
<organism evidence="9 10">
    <name type="scientific">Durusdinium trenchii</name>
    <dbReference type="NCBI Taxonomy" id="1381693"/>
    <lineage>
        <taxon>Eukaryota</taxon>
        <taxon>Sar</taxon>
        <taxon>Alveolata</taxon>
        <taxon>Dinophyceae</taxon>
        <taxon>Suessiales</taxon>
        <taxon>Symbiodiniaceae</taxon>
        <taxon>Durusdinium</taxon>
    </lineage>
</organism>
<evidence type="ECO:0000256" key="5">
    <source>
        <dbReference type="ARBA" id="ARBA00023069"/>
    </source>
</evidence>
<dbReference type="SUPFAM" id="SSF55826">
    <property type="entry name" value="YbaK/ProRS associated domain"/>
    <property type="match status" value="1"/>
</dbReference>
<dbReference type="Proteomes" id="UP001642484">
    <property type="component" value="Unassembled WGS sequence"/>
</dbReference>